<protein>
    <submittedName>
        <fullName evidence="2">Uncharacterized protein</fullName>
    </submittedName>
</protein>
<accession>E9HW01</accession>
<evidence type="ECO:0000313" key="2">
    <source>
        <dbReference type="EMBL" id="EFX64083.1"/>
    </source>
</evidence>
<reference evidence="2 3" key="1">
    <citation type="journal article" date="2011" name="Science">
        <title>The ecoresponsive genome of Daphnia pulex.</title>
        <authorList>
            <person name="Colbourne J.K."/>
            <person name="Pfrender M.E."/>
            <person name="Gilbert D."/>
            <person name="Thomas W.K."/>
            <person name="Tucker A."/>
            <person name="Oakley T.H."/>
            <person name="Tokishita S."/>
            <person name="Aerts A."/>
            <person name="Arnold G.J."/>
            <person name="Basu M.K."/>
            <person name="Bauer D.J."/>
            <person name="Caceres C.E."/>
            <person name="Carmel L."/>
            <person name="Casola C."/>
            <person name="Choi J.H."/>
            <person name="Detter J.C."/>
            <person name="Dong Q."/>
            <person name="Dusheyko S."/>
            <person name="Eads B.D."/>
            <person name="Frohlich T."/>
            <person name="Geiler-Samerotte K.A."/>
            <person name="Gerlach D."/>
            <person name="Hatcher P."/>
            <person name="Jogdeo S."/>
            <person name="Krijgsveld J."/>
            <person name="Kriventseva E.V."/>
            <person name="Kultz D."/>
            <person name="Laforsch C."/>
            <person name="Lindquist E."/>
            <person name="Lopez J."/>
            <person name="Manak J.R."/>
            <person name="Muller J."/>
            <person name="Pangilinan J."/>
            <person name="Patwardhan R.P."/>
            <person name="Pitluck S."/>
            <person name="Pritham E.J."/>
            <person name="Rechtsteiner A."/>
            <person name="Rho M."/>
            <person name="Rogozin I.B."/>
            <person name="Sakarya O."/>
            <person name="Salamov A."/>
            <person name="Schaack S."/>
            <person name="Shapiro H."/>
            <person name="Shiga Y."/>
            <person name="Skalitzky C."/>
            <person name="Smith Z."/>
            <person name="Souvorov A."/>
            <person name="Sung W."/>
            <person name="Tang Z."/>
            <person name="Tsuchiya D."/>
            <person name="Tu H."/>
            <person name="Vos H."/>
            <person name="Wang M."/>
            <person name="Wolf Y.I."/>
            <person name="Yamagata H."/>
            <person name="Yamada T."/>
            <person name="Ye Y."/>
            <person name="Shaw J.R."/>
            <person name="Andrews J."/>
            <person name="Crease T.J."/>
            <person name="Tang H."/>
            <person name="Lucas S.M."/>
            <person name="Robertson H.M."/>
            <person name="Bork P."/>
            <person name="Koonin E.V."/>
            <person name="Zdobnov E.M."/>
            <person name="Grigoriev I.V."/>
            <person name="Lynch M."/>
            <person name="Boore J.L."/>
        </authorList>
    </citation>
    <scope>NUCLEOTIDE SEQUENCE [LARGE SCALE GENOMIC DNA]</scope>
</reference>
<gene>
    <name evidence="2" type="ORF">DAPPUDRAFT_118561</name>
</gene>
<dbReference type="HOGENOM" id="CLU_1961806_0_0_1"/>
<dbReference type="InParanoid" id="E9HW01"/>
<name>E9HW01_DAPPU</name>
<evidence type="ECO:0000313" key="3">
    <source>
        <dbReference type="Proteomes" id="UP000000305"/>
    </source>
</evidence>
<dbReference type="KEGG" id="dpx:DAPPUDRAFT_118561"/>
<dbReference type="AlphaFoldDB" id="E9HW01"/>
<proteinExistence type="predicted"/>
<dbReference type="EMBL" id="GL732885">
    <property type="protein sequence ID" value="EFX64083.1"/>
    <property type="molecule type" value="Genomic_DNA"/>
</dbReference>
<dbReference type="Proteomes" id="UP000000305">
    <property type="component" value="Unassembled WGS sequence"/>
</dbReference>
<keyword evidence="3" id="KW-1185">Reference proteome</keyword>
<sequence length="128" mass="14771">MGIDDSRLFAVDQQTLRVQLCIHPVRSYPTLDAPVAGVGRAIRTQSVPEFESFLPSNLLNELEVKFVIPNCVEKDDRFSILDRFRSTVFESSRIKILLRRGHKKRRTSRLSIQNNENDENDDATQRVK</sequence>
<organism evidence="2 3">
    <name type="scientific">Daphnia pulex</name>
    <name type="common">Water flea</name>
    <dbReference type="NCBI Taxonomy" id="6669"/>
    <lineage>
        <taxon>Eukaryota</taxon>
        <taxon>Metazoa</taxon>
        <taxon>Ecdysozoa</taxon>
        <taxon>Arthropoda</taxon>
        <taxon>Crustacea</taxon>
        <taxon>Branchiopoda</taxon>
        <taxon>Diplostraca</taxon>
        <taxon>Cladocera</taxon>
        <taxon>Anomopoda</taxon>
        <taxon>Daphniidae</taxon>
        <taxon>Daphnia</taxon>
    </lineage>
</organism>
<feature type="region of interest" description="Disordered" evidence="1">
    <location>
        <begin position="102"/>
        <end position="128"/>
    </location>
</feature>
<evidence type="ECO:0000256" key="1">
    <source>
        <dbReference type="SAM" id="MobiDB-lite"/>
    </source>
</evidence>